<gene>
    <name evidence="11 14" type="primary">pyrD</name>
    <name evidence="14" type="ORF">HMPREF0183_1635</name>
</gene>
<feature type="binding site" evidence="11">
    <location>
        <position position="226"/>
    </location>
    <ligand>
        <name>substrate</name>
    </ligand>
</feature>
<dbReference type="Gene3D" id="3.20.20.70">
    <property type="entry name" value="Aldolase class I"/>
    <property type="match status" value="1"/>
</dbReference>
<dbReference type="GO" id="GO:0005886">
    <property type="term" value="C:plasma membrane"/>
    <property type="evidence" value="ECO:0007669"/>
    <property type="project" value="UniProtKB-SubCell"/>
</dbReference>
<feature type="binding site" evidence="11">
    <location>
        <position position="269"/>
    </location>
    <ligand>
        <name>FMN</name>
        <dbReference type="ChEBI" id="CHEBI:58210"/>
    </ligand>
</feature>
<feature type="binding site" evidence="11">
    <location>
        <position position="297"/>
    </location>
    <ligand>
        <name>FMN</name>
        <dbReference type="ChEBI" id="CHEBI:58210"/>
    </ligand>
</feature>
<dbReference type="UniPathway" id="UPA00070">
    <property type="reaction ID" value="UER00946"/>
</dbReference>
<comment type="function">
    <text evidence="1 11">Catalyzes the conversion of dihydroorotate to orotate with quinone as electron acceptor.</text>
</comment>
<feature type="binding site" evidence="11">
    <location>
        <begin position="151"/>
        <end position="155"/>
    </location>
    <ligand>
        <name>substrate</name>
    </ligand>
</feature>
<keyword evidence="12" id="KW-0812">Transmembrane</keyword>
<evidence type="ECO:0000256" key="9">
    <source>
        <dbReference type="ARBA" id="ARBA00023136"/>
    </source>
</evidence>
<comment type="cofactor">
    <cofactor evidence="11">
        <name>FMN</name>
        <dbReference type="ChEBI" id="CHEBI:58210"/>
    </cofactor>
    <text evidence="11">Binds 1 FMN per subunit.</text>
</comment>
<dbReference type="NCBIfam" id="TIGR01036">
    <property type="entry name" value="pyrD_sub2"/>
    <property type="match status" value="1"/>
</dbReference>
<dbReference type="SUPFAM" id="SSF51395">
    <property type="entry name" value="FMN-linked oxidoreductases"/>
    <property type="match status" value="1"/>
</dbReference>
<protein>
    <recommendedName>
        <fullName evidence="11">Dihydroorotate dehydrogenase (quinone)</fullName>
        <ecNumber evidence="11">1.3.5.2</ecNumber>
    </recommendedName>
    <alternativeName>
        <fullName evidence="11">DHOdehase</fullName>
        <shortName evidence="11">DHOD</shortName>
        <shortName evidence="11">DHODase</shortName>
    </alternativeName>
    <alternativeName>
        <fullName evidence="11">Dihydroorotate oxidase</fullName>
    </alternativeName>
</protein>
<dbReference type="PROSITE" id="PS00911">
    <property type="entry name" value="DHODEHASE_1"/>
    <property type="match status" value="1"/>
</dbReference>
<comment type="caution">
    <text evidence="14">The sequence shown here is derived from an EMBL/GenBank/DDBJ whole genome shotgun (WGS) entry which is preliminary data.</text>
</comment>
<feature type="binding site" evidence="11">
    <location>
        <position position="106"/>
    </location>
    <ligand>
        <name>substrate</name>
    </ligand>
</feature>
<keyword evidence="11" id="KW-1003">Cell membrane</keyword>
<feature type="binding site" evidence="11">
    <location>
        <position position="323"/>
    </location>
    <ligand>
        <name>FMN</name>
        <dbReference type="ChEBI" id="CHEBI:58210"/>
    </ligand>
</feature>
<feature type="binding site" evidence="11">
    <location>
        <begin position="298"/>
        <end position="299"/>
    </location>
    <ligand>
        <name>substrate</name>
    </ligand>
</feature>
<dbReference type="InterPro" id="IPR050074">
    <property type="entry name" value="DHO_dehydrogenase"/>
</dbReference>
<evidence type="ECO:0000256" key="1">
    <source>
        <dbReference type="ARBA" id="ARBA00003125"/>
    </source>
</evidence>
<reference evidence="14 15" key="1">
    <citation type="submission" date="2010-04" db="EMBL/GenBank/DDBJ databases">
        <authorList>
            <person name="Qin X."/>
            <person name="Bachman B."/>
            <person name="Battles P."/>
            <person name="Bell A."/>
            <person name="Bess C."/>
            <person name="Bickham C."/>
            <person name="Chaboub L."/>
            <person name="Chen D."/>
            <person name="Coyle M."/>
            <person name="Deiros D.R."/>
            <person name="Dinh H."/>
            <person name="Forbes L."/>
            <person name="Fowler G."/>
            <person name="Francisco L."/>
            <person name="Fu Q."/>
            <person name="Gubbala S."/>
            <person name="Hale W."/>
            <person name="Han Y."/>
            <person name="Hemphill L."/>
            <person name="Highlander S.K."/>
            <person name="Hirani K."/>
            <person name="Hogues M."/>
            <person name="Jackson L."/>
            <person name="Jakkamsetti A."/>
            <person name="Javaid M."/>
            <person name="Jiang H."/>
            <person name="Korchina V."/>
            <person name="Kovar C."/>
            <person name="Lara F."/>
            <person name="Lee S."/>
            <person name="Mata R."/>
            <person name="Mathew T."/>
            <person name="Moen C."/>
            <person name="Morales K."/>
            <person name="Munidasa M."/>
            <person name="Nazareth L."/>
            <person name="Ngo R."/>
            <person name="Nguyen L."/>
            <person name="Okwuonu G."/>
            <person name="Ongeri F."/>
            <person name="Patil S."/>
            <person name="Petrosino J."/>
            <person name="Pham C."/>
            <person name="Pham P."/>
            <person name="Pu L.-L."/>
            <person name="Puazo M."/>
            <person name="Raj R."/>
            <person name="Reid J."/>
            <person name="Rouhana J."/>
            <person name="Saada N."/>
            <person name="Shang Y."/>
            <person name="Simmons D."/>
            <person name="Thornton R."/>
            <person name="Warren J."/>
            <person name="Weissenberger G."/>
            <person name="Zhang J."/>
            <person name="Zhang L."/>
            <person name="Zhou C."/>
            <person name="Zhu D."/>
            <person name="Muzny D."/>
            <person name="Worley K."/>
            <person name="Gibbs R."/>
        </authorList>
    </citation>
    <scope>NUCLEOTIDE SEQUENCE [LARGE SCALE GENOMIC DNA]</scope>
    <source>
        <strain evidence="14 15">ATCC 49030</strain>
    </source>
</reference>
<dbReference type="InterPro" id="IPR005720">
    <property type="entry name" value="Dihydroorotate_DH_cat"/>
</dbReference>
<proteinExistence type="inferred from homology"/>
<dbReference type="OrthoDB" id="9802377at2"/>
<evidence type="ECO:0000256" key="10">
    <source>
        <dbReference type="ARBA" id="ARBA00048639"/>
    </source>
</evidence>
<feature type="transmembrane region" description="Helical" evidence="12">
    <location>
        <begin position="12"/>
        <end position="29"/>
    </location>
</feature>
<dbReference type="GO" id="GO:0005737">
    <property type="term" value="C:cytoplasm"/>
    <property type="evidence" value="ECO:0007669"/>
    <property type="project" value="InterPro"/>
</dbReference>
<dbReference type="EC" id="1.3.5.2" evidence="11"/>
<comment type="catalytic activity">
    <reaction evidence="10 11">
        <text>(S)-dihydroorotate + a quinone = orotate + a quinol</text>
        <dbReference type="Rhea" id="RHEA:30187"/>
        <dbReference type="ChEBI" id="CHEBI:24646"/>
        <dbReference type="ChEBI" id="CHEBI:30839"/>
        <dbReference type="ChEBI" id="CHEBI:30864"/>
        <dbReference type="ChEBI" id="CHEBI:132124"/>
        <dbReference type="EC" id="1.3.5.2"/>
    </reaction>
</comment>
<evidence type="ECO:0000256" key="8">
    <source>
        <dbReference type="ARBA" id="ARBA00023002"/>
    </source>
</evidence>
<evidence type="ECO:0000256" key="4">
    <source>
        <dbReference type="ARBA" id="ARBA00005359"/>
    </source>
</evidence>
<dbReference type="STRING" id="585530.HMPREF0183_1635"/>
<evidence type="ECO:0000256" key="11">
    <source>
        <dbReference type="HAMAP-Rule" id="MF_00225"/>
    </source>
</evidence>
<evidence type="ECO:0000256" key="5">
    <source>
        <dbReference type="ARBA" id="ARBA00022630"/>
    </source>
</evidence>
<dbReference type="PROSITE" id="PS00912">
    <property type="entry name" value="DHODEHASE_2"/>
    <property type="match status" value="1"/>
</dbReference>
<keyword evidence="6 11" id="KW-0288">FMN</keyword>
<dbReference type="HAMAP" id="MF_00225">
    <property type="entry name" value="DHO_dh_type2"/>
    <property type="match status" value="1"/>
</dbReference>
<keyword evidence="12" id="KW-1133">Transmembrane helix</keyword>
<feature type="domain" description="Dihydroorotate dehydrogenase catalytic" evidence="13">
    <location>
        <begin position="88"/>
        <end position="392"/>
    </location>
</feature>
<accession>D4YNX5</accession>
<feature type="binding site" evidence="11">
    <location>
        <position position="126"/>
    </location>
    <ligand>
        <name>FMN</name>
        <dbReference type="ChEBI" id="CHEBI:58210"/>
    </ligand>
</feature>
<dbReference type="PANTHER" id="PTHR48109:SF4">
    <property type="entry name" value="DIHYDROOROTATE DEHYDROGENASE (QUINONE), MITOCHONDRIAL"/>
    <property type="match status" value="1"/>
</dbReference>
<feature type="binding site" evidence="11">
    <location>
        <position position="351"/>
    </location>
    <ligand>
        <name>FMN</name>
        <dbReference type="ChEBI" id="CHEBI:58210"/>
    </ligand>
</feature>
<dbReference type="EMBL" id="ADNU01000046">
    <property type="protein sequence ID" value="EFG47115.1"/>
    <property type="molecule type" value="Genomic_DNA"/>
</dbReference>
<feature type="binding site" evidence="11">
    <location>
        <position position="221"/>
    </location>
    <ligand>
        <name>substrate</name>
    </ligand>
</feature>
<evidence type="ECO:0000313" key="15">
    <source>
        <dbReference type="Proteomes" id="UP000005714"/>
    </source>
</evidence>
<dbReference type="Pfam" id="PF01180">
    <property type="entry name" value="DHO_dh"/>
    <property type="match status" value="1"/>
</dbReference>
<dbReference type="AlphaFoldDB" id="D4YNX5"/>
<comment type="similarity">
    <text evidence="4 11">Belongs to the dihydroorotate dehydrogenase family. Type 2 subfamily.</text>
</comment>
<organism evidence="14 15">
    <name type="scientific">Brevibacterium mcbrellneri ATCC 49030</name>
    <dbReference type="NCBI Taxonomy" id="585530"/>
    <lineage>
        <taxon>Bacteria</taxon>
        <taxon>Bacillati</taxon>
        <taxon>Actinomycetota</taxon>
        <taxon>Actinomycetes</taxon>
        <taxon>Micrococcales</taxon>
        <taxon>Brevibacteriaceae</taxon>
        <taxon>Brevibacterium</taxon>
    </lineage>
</organism>
<name>D4YNX5_9MICO</name>
<feature type="active site" description="Nucleophile" evidence="11">
    <location>
        <position position="224"/>
    </location>
</feature>
<keyword evidence="8 11" id="KW-0560">Oxidoreductase</keyword>
<keyword evidence="15" id="KW-1185">Reference proteome</keyword>
<sequence>MQKHSKPTLKPGLLALVTFLPFIGFFSILDQPAGYHECVYDFLFRNALTHVDPERAHHMSMTALRALDMAGLGSYLAEMYGTAPDPANVLGLRFPNRVGLAAGFDKNGSAIRALARLGFGHIEVGTITAHSQPGNPKPRLFRLTDHGAILNRMGFNNDGARQAVFNIRAELKKLRVLPESRRPIVGINIGKTKVVPAEDAVSDYATSARLLSPLADYMVINVSSPNTPGLRDLQAIDTLRPIVDAVRAEADEAVRNPRSTLGHVPLLVKIAPDLNDQDILEVTDMCIDTGVDGLICTNTTINREVLSGKDKELAQAEAGGISGRPVADRSLEVLRLIRSHTDALTLVSVGGIETAAHAHERLAAGASLVQGYTGMIYRGPGWASQITKGIRHA</sequence>
<dbReference type="eggNOG" id="COG0167">
    <property type="taxonomic scope" value="Bacteria"/>
</dbReference>
<evidence type="ECO:0000256" key="6">
    <source>
        <dbReference type="ARBA" id="ARBA00022643"/>
    </source>
</evidence>
<dbReference type="NCBIfam" id="NF003652">
    <property type="entry name" value="PRK05286.2-5"/>
    <property type="match status" value="1"/>
</dbReference>
<evidence type="ECO:0000256" key="7">
    <source>
        <dbReference type="ARBA" id="ARBA00022975"/>
    </source>
</evidence>
<dbReference type="InterPro" id="IPR013785">
    <property type="entry name" value="Aldolase_TIM"/>
</dbReference>
<dbReference type="GO" id="GO:0006207">
    <property type="term" value="P:'de novo' pyrimidine nucleobase biosynthetic process"/>
    <property type="evidence" value="ECO:0007669"/>
    <property type="project" value="UniProtKB-UniRule"/>
</dbReference>
<dbReference type="GO" id="GO:0044205">
    <property type="term" value="P:'de novo' UMP biosynthetic process"/>
    <property type="evidence" value="ECO:0007669"/>
    <property type="project" value="UniProtKB-UniRule"/>
</dbReference>
<dbReference type="NCBIfam" id="NF003648">
    <property type="entry name" value="PRK05286.2-1"/>
    <property type="match status" value="1"/>
</dbReference>
<dbReference type="CDD" id="cd04738">
    <property type="entry name" value="DHOD_2_like"/>
    <property type="match status" value="1"/>
</dbReference>
<evidence type="ECO:0000256" key="2">
    <source>
        <dbReference type="ARBA" id="ARBA00004370"/>
    </source>
</evidence>
<dbReference type="InterPro" id="IPR001295">
    <property type="entry name" value="Dihydroorotate_DH_CS"/>
</dbReference>
<evidence type="ECO:0000256" key="3">
    <source>
        <dbReference type="ARBA" id="ARBA00005161"/>
    </source>
</evidence>
<comment type="pathway">
    <text evidence="3 11">Pyrimidine metabolism; UMP biosynthesis via de novo pathway; orotate from (S)-dihydroorotate (quinone route): step 1/1.</text>
</comment>
<comment type="subcellular location">
    <subcellularLocation>
        <location evidence="11">Cell membrane</location>
        <topology evidence="11">Peripheral membrane protein</topology>
    </subcellularLocation>
    <subcellularLocation>
        <location evidence="2">Membrane</location>
    </subcellularLocation>
</comment>
<feature type="binding site" evidence="11">
    <location>
        <position position="188"/>
    </location>
    <ligand>
        <name>FMN</name>
        <dbReference type="ChEBI" id="CHEBI:58210"/>
    </ligand>
</feature>
<feature type="binding site" evidence="11">
    <location>
        <position position="221"/>
    </location>
    <ligand>
        <name>FMN</name>
        <dbReference type="ChEBI" id="CHEBI:58210"/>
    </ligand>
</feature>
<dbReference type="InterPro" id="IPR005719">
    <property type="entry name" value="Dihydroorotate_DH_2"/>
</dbReference>
<dbReference type="PANTHER" id="PTHR48109">
    <property type="entry name" value="DIHYDROOROTATE DEHYDROGENASE (QUINONE), MITOCHONDRIAL-RELATED"/>
    <property type="match status" value="1"/>
</dbReference>
<keyword evidence="5 11" id="KW-0285">Flavoprotein</keyword>
<evidence type="ECO:0000256" key="12">
    <source>
        <dbReference type="SAM" id="Phobius"/>
    </source>
</evidence>
<keyword evidence="9 11" id="KW-0472">Membrane</keyword>
<evidence type="ECO:0000313" key="14">
    <source>
        <dbReference type="EMBL" id="EFG47115.1"/>
    </source>
</evidence>
<feature type="binding site" evidence="11">
    <location>
        <begin position="372"/>
        <end position="373"/>
    </location>
    <ligand>
        <name>FMN</name>
        <dbReference type="ChEBI" id="CHEBI:58210"/>
    </ligand>
</feature>
<comment type="subunit">
    <text evidence="11">Monomer.</text>
</comment>
<keyword evidence="7 11" id="KW-0665">Pyrimidine biosynthesis</keyword>
<evidence type="ECO:0000259" key="13">
    <source>
        <dbReference type="Pfam" id="PF01180"/>
    </source>
</evidence>
<dbReference type="GO" id="GO:0106430">
    <property type="term" value="F:dihydroorotate dehydrogenase (quinone) activity"/>
    <property type="evidence" value="ECO:0007669"/>
    <property type="project" value="UniProtKB-EC"/>
</dbReference>
<dbReference type="Proteomes" id="UP000005714">
    <property type="component" value="Unassembled WGS sequence"/>
</dbReference>
<feature type="binding site" evidence="11">
    <location>
        <begin position="102"/>
        <end position="106"/>
    </location>
    <ligand>
        <name>FMN</name>
        <dbReference type="ChEBI" id="CHEBI:58210"/>
    </ligand>
</feature>